<dbReference type="AlphaFoldDB" id="A0A9D4XF78"/>
<dbReference type="PANTHER" id="PTHR46741:SF1">
    <property type="entry name" value="DUF1666 FAMILY PROTEIN"/>
    <property type="match status" value="1"/>
</dbReference>
<reference evidence="2 3" key="1">
    <citation type="journal article" date="2022" name="Nat. Genet.">
        <title>Improved pea reference genome and pan-genome highlight genomic features and evolutionary characteristics.</title>
        <authorList>
            <person name="Yang T."/>
            <person name="Liu R."/>
            <person name="Luo Y."/>
            <person name="Hu S."/>
            <person name="Wang D."/>
            <person name="Wang C."/>
            <person name="Pandey M.K."/>
            <person name="Ge S."/>
            <person name="Xu Q."/>
            <person name="Li N."/>
            <person name="Li G."/>
            <person name="Huang Y."/>
            <person name="Saxena R.K."/>
            <person name="Ji Y."/>
            <person name="Li M."/>
            <person name="Yan X."/>
            <person name="He Y."/>
            <person name="Liu Y."/>
            <person name="Wang X."/>
            <person name="Xiang C."/>
            <person name="Varshney R.K."/>
            <person name="Ding H."/>
            <person name="Gao S."/>
            <person name="Zong X."/>
        </authorList>
    </citation>
    <scope>NUCLEOTIDE SEQUENCE [LARGE SCALE GENOMIC DNA]</scope>
    <source>
        <strain evidence="2 3">cv. Zhongwan 6</strain>
    </source>
</reference>
<keyword evidence="1" id="KW-0812">Transmembrane</keyword>
<name>A0A9D4XF78_PEA</name>
<dbReference type="Pfam" id="PF07891">
    <property type="entry name" value="DUF1666"/>
    <property type="match status" value="1"/>
</dbReference>
<keyword evidence="3" id="KW-1185">Reference proteome</keyword>
<sequence length="554" mass="65406">IYFKCCQNQKKKITKNKSHIDSISSCFLLVYENMIWVLASIWIFLRNYVRHCIGSILTYIFRKKDLVALTSNEDYDIDEFTKGLADFLFPSYEEFLIAYEEQEQETETKYCVLVENNCDFRDDDEKGIEGIDCYNFIEDGNFMHNVFDGFHDMNLDENETFMHCLFDGFPEDAIEINDNERENPVFEEGDSNFHQDDRKSVEKVQEVEEEVEEEANGCNFIDTSYATTTTSKCQFVLQKDIDSLEKEPRISSLSFLRNVSYDNVFFNTKNIHNLDEDEYLQEHRKFTSSSNFGESNNTNDCSLSSIIPCEDIESESLKEVEDSKETQFSCDREEVSRGFLDCKNEKESSLYHKEETYDGLSEKIEDDDDDDECDWDNNEIMKQIKLKLKYARQGGLSTIFEEEEEQEDDEEEKEYSLKDVEMIKTLSMKYKDQEKMKYEDRNVEIQKVYRCYAQKIRKLDLLNFQVMHAIDCIQLKDPLLMQKSTIRHIKPLVIPQTLGSLKAKKNIFDPLLKLVNDLHWDLELVYVGKNCLSWEILCWEHVKMKHCDAQLPHR</sequence>
<dbReference type="Gramene" id="Psat04G0399200-T2">
    <property type="protein sequence ID" value="KAI5420026.1"/>
    <property type="gene ID" value="KIW84_043992"/>
</dbReference>
<keyword evidence="1" id="KW-0472">Membrane</keyword>
<evidence type="ECO:0000313" key="2">
    <source>
        <dbReference type="EMBL" id="KAI5420026.1"/>
    </source>
</evidence>
<protein>
    <submittedName>
        <fullName evidence="2">Uncharacterized protein</fullName>
    </submittedName>
</protein>
<evidence type="ECO:0000256" key="1">
    <source>
        <dbReference type="SAM" id="Phobius"/>
    </source>
</evidence>
<comment type="caution">
    <text evidence="2">The sequence shown here is derived from an EMBL/GenBank/DDBJ whole genome shotgun (WGS) entry which is preliminary data.</text>
</comment>
<feature type="transmembrane region" description="Helical" evidence="1">
    <location>
        <begin position="20"/>
        <end position="45"/>
    </location>
</feature>
<keyword evidence="1" id="KW-1133">Transmembrane helix</keyword>
<gene>
    <name evidence="2" type="ORF">KIW84_043992</name>
</gene>
<dbReference type="PANTHER" id="PTHR46741">
    <property type="entry name" value="OS09G0413600 PROTEIN"/>
    <property type="match status" value="1"/>
</dbReference>
<dbReference type="Proteomes" id="UP001058974">
    <property type="component" value="Chromosome 4"/>
</dbReference>
<accession>A0A9D4XF78</accession>
<dbReference type="InterPro" id="IPR012870">
    <property type="entry name" value="DUF1666"/>
</dbReference>
<organism evidence="2 3">
    <name type="scientific">Pisum sativum</name>
    <name type="common">Garden pea</name>
    <name type="synonym">Lathyrus oleraceus</name>
    <dbReference type="NCBI Taxonomy" id="3888"/>
    <lineage>
        <taxon>Eukaryota</taxon>
        <taxon>Viridiplantae</taxon>
        <taxon>Streptophyta</taxon>
        <taxon>Embryophyta</taxon>
        <taxon>Tracheophyta</taxon>
        <taxon>Spermatophyta</taxon>
        <taxon>Magnoliopsida</taxon>
        <taxon>eudicotyledons</taxon>
        <taxon>Gunneridae</taxon>
        <taxon>Pentapetalae</taxon>
        <taxon>rosids</taxon>
        <taxon>fabids</taxon>
        <taxon>Fabales</taxon>
        <taxon>Fabaceae</taxon>
        <taxon>Papilionoideae</taxon>
        <taxon>50 kb inversion clade</taxon>
        <taxon>NPAAA clade</taxon>
        <taxon>Hologalegina</taxon>
        <taxon>IRL clade</taxon>
        <taxon>Fabeae</taxon>
        <taxon>Lathyrus</taxon>
    </lineage>
</organism>
<evidence type="ECO:0000313" key="3">
    <source>
        <dbReference type="Proteomes" id="UP001058974"/>
    </source>
</evidence>
<proteinExistence type="predicted"/>
<dbReference type="EMBL" id="JAMSHJ010000004">
    <property type="protein sequence ID" value="KAI5420026.1"/>
    <property type="molecule type" value="Genomic_DNA"/>
</dbReference>
<feature type="non-terminal residue" evidence="2">
    <location>
        <position position="554"/>
    </location>
</feature>